<dbReference type="EMBL" id="JARJCN010000005">
    <property type="protein sequence ID" value="KAJ7100642.1"/>
    <property type="molecule type" value="Genomic_DNA"/>
</dbReference>
<reference evidence="1" key="1">
    <citation type="submission" date="2023-03" db="EMBL/GenBank/DDBJ databases">
        <title>Massive genome expansion in bonnet fungi (Mycena s.s.) driven by repeated elements and novel gene families across ecological guilds.</title>
        <authorList>
            <consortium name="Lawrence Berkeley National Laboratory"/>
            <person name="Harder C.B."/>
            <person name="Miyauchi S."/>
            <person name="Viragh M."/>
            <person name="Kuo A."/>
            <person name="Thoen E."/>
            <person name="Andreopoulos B."/>
            <person name="Lu D."/>
            <person name="Skrede I."/>
            <person name="Drula E."/>
            <person name="Henrissat B."/>
            <person name="Morin E."/>
            <person name="Kohler A."/>
            <person name="Barry K."/>
            <person name="LaButti K."/>
            <person name="Morin E."/>
            <person name="Salamov A."/>
            <person name="Lipzen A."/>
            <person name="Mereny Z."/>
            <person name="Hegedus B."/>
            <person name="Baldrian P."/>
            <person name="Stursova M."/>
            <person name="Weitz H."/>
            <person name="Taylor A."/>
            <person name="Grigoriev I.V."/>
            <person name="Nagy L.G."/>
            <person name="Martin F."/>
            <person name="Kauserud H."/>
        </authorList>
    </citation>
    <scope>NUCLEOTIDE SEQUENCE</scope>
    <source>
        <strain evidence="1">CBHHK173m</strain>
    </source>
</reference>
<organism evidence="1 2">
    <name type="scientific">Mycena belliarum</name>
    <dbReference type="NCBI Taxonomy" id="1033014"/>
    <lineage>
        <taxon>Eukaryota</taxon>
        <taxon>Fungi</taxon>
        <taxon>Dikarya</taxon>
        <taxon>Basidiomycota</taxon>
        <taxon>Agaricomycotina</taxon>
        <taxon>Agaricomycetes</taxon>
        <taxon>Agaricomycetidae</taxon>
        <taxon>Agaricales</taxon>
        <taxon>Marasmiineae</taxon>
        <taxon>Mycenaceae</taxon>
        <taxon>Mycena</taxon>
    </lineage>
</organism>
<dbReference type="Proteomes" id="UP001222325">
    <property type="component" value="Unassembled WGS sequence"/>
</dbReference>
<gene>
    <name evidence="1" type="ORF">B0H15DRAFT_816785</name>
</gene>
<protein>
    <submittedName>
        <fullName evidence="1">Uncharacterized protein</fullName>
    </submittedName>
</protein>
<dbReference type="AlphaFoldDB" id="A0AAD6UFE2"/>
<evidence type="ECO:0000313" key="2">
    <source>
        <dbReference type="Proteomes" id="UP001222325"/>
    </source>
</evidence>
<dbReference type="PROSITE" id="PS51257">
    <property type="entry name" value="PROKAR_LIPOPROTEIN"/>
    <property type="match status" value="1"/>
</dbReference>
<keyword evidence="2" id="KW-1185">Reference proteome</keyword>
<accession>A0AAD6UFE2</accession>
<name>A0AAD6UFE2_9AGAR</name>
<evidence type="ECO:0000313" key="1">
    <source>
        <dbReference type="EMBL" id="KAJ7100642.1"/>
    </source>
</evidence>
<proteinExistence type="predicted"/>
<sequence>MGRTAHQPSSTAVSGVGCTTPLCFPACVHDGQSSVGTRCMQRPMHTESDRVARAVRCCTTLCQCAQSSHPQGCKTETNTKPCIPQSEEATLSCRLPYHAGSWRRGGLRNKAPQLRSVGMLSGLSGKGAEVVVTLVVCTESTESARLRHTVL</sequence>
<comment type="caution">
    <text evidence="1">The sequence shown here is derived from an EMBL/GenBank/DDBJ whole genome shotgun (WGS) entry which is preliminary data.</text>
</comment>